<keyword evidence="3" id="KW-1185">Reference proteome</keyword>
<protein>
    <submittedName>
        <fullName evidence="2">Amiloride-sensitive sodium channel subunit delta</fullName>
    </submittedName>
</protein>
<accession>A0ABD2E355</accession>
<dbReference type="Proteomes" id="UP001610411">
    <property type="component" value="Unassembled WGS sequence"/>
</dbReference>
<keyword evidence="2" id="KW-0407">Ion channel</keyword>
<feature type="non-terminal residue" evidence="2">
    <location>
        <position position="1"/>
    </location>
</feature>
<evidence type="ECO:0000256" key="1">
    <source>
        <dbReference type="SAM" id="SignalP"/>
    </source>
</evidence>
<feature type="signal peptide" evidence="1">
    <location>
        <begin position="1"/>
        <end position="28"/>
    </location>
</feature>
<keyword evidence="1" id="KW-0732">Signal</keyword>
<keyword evidence="2" id="KW-0813">Transport</keyword>
<feature type="chain" id="PRO_5044766399" evidence="1">
    <location>
        <begin position="29"/>
        <end position="79"/>
    </location>
</feature>
<feature type="non-terminal residue" evidence="2">
    <location>
        <position position="79"/>
    </location>
</feature>
<dbReference type="EMBL" id="JBFSEQ010000007">
    <property type="protein sequence ID" value="KAL2773486.1"/>
    <property type="molecule type" value="Genomic_DNA"/>
</dbReference>
<gene>
    <name evidence="2" type="ORF">WCI35_021731</name>
</gene>
<name>A0ABD2E355_DAUMA</name>
<proteinExistence type="predicted"/>
<dbReference type="GO" id="GO:0034220">
    <property type="term" value="P:monoatomic ion transmembrane transport"/>
    <property type="evidence" value="ECO:0007669"/>
    <property type="project" value="UniProtKB-KW"/>
</dbReference>
<comment type="caution">
    <text evidence="2">The sequence shown here is derived from an EMBL/GenBank/DDBJ whole genome shotgun (WGS) entry which is preliminary data.</text>
</comment>
<sequence>ACLVSCFQQLMVLDLLLWLLLLPLPAGAKHSTWPGDTASTASSRTWRPIGSPAPPAAPGLAGVFIQALGWDQVAFCQVC</sequence>
<evidence type="ECO:0000313" key="3">
    <source>
        <dbReference type="Proteomes" id="UP001610411"/>
    </source>
</evidence>
<evidence type="ECO:0000313" key="2">
    <source>
        <dbReference type="EMBL" id="KAL2773486.1"/>
    </source>
</evidence>
<reference evidence="2 3" key="1">
    <citation type="journal article" date="2024" name="G3 (Bethesda)">
        <title>A hybrid genome assembly of the endangered aye-aye (Daubentonia madagascariensis).</title>
        <authorList>
            <person name="Versoza C.J."/>
            <person name="Pfeifer S.P."/>
        </authorList>
    </citation>
    <scope>NUCLEOTIDE SEQUENCE [LARGE SCALE GENOMIC DNA]</scope>
    <source>
        <strain evidence="2">6821</strain>
    </source>
</reference>
<keyword evidence="2" id="KW-0406">Ion transport</keyword>
<dbReference type="AlphaFoldDB" id="A0ABD2E355"/>
<organism evidence="2 3">
    <name type="scientific">Daubentonia madagascariensis</name>
    <name type="common">Aye-aye</name>
    <name type="synonym">Sciurus madagascariensis</name>
    <dbReference type="NCBI Taxonomy" id="31869"/>
    <lineage>
        <taxon>Eukaryota</taxon>
        <taxon>Metazoa</taxon>
        <taxon>Chordata</taxon>
        <taxon>Craniata</taxon>
        <taxon>Vertebrata</taxon>
        <taxon>Euteleostomi</taxon>
        <taxon>Mammalia</taxon>
        <taxon>Eutheria</taxon>
        <taxon>Euarchontoglires</taxon>
        <taxon>Primates</taxon>
        <taxon>Strepsirrhini</taxon>
        <taxon>Chiromyiformes</taxon>
        <taxon>Daubentoniidae</taxon>
        <taxon>Daubentonia</taxon>
    </lineage>
</organism>